<dbReference type="EMBL" id="JH819166">
    <property type="protein sequence ID" value="EKC36728.1"/>
    <property type="molecule type" value="Genomic_DNA"/>
</dbReference>
<dbReference type="InParanoid" id="K1QSV9"/>
<gene>
    <name evidence="1" type="ORF">CGI_10024960</name>
</gene>
<proteinExistence type="predicted"/>
<protein>
    <submittedName>
        <fullName evidence="1">Uncharacterized protein</fullName>
    </submittedName>
</protein>
<sequence length="177" mass="20132">MLKPNVQKYMKAIVEQAKEQSGQTVSNYQVIYRTAYVDVTDIGVDSILKLHPTNSMVQSCHLHTRTNFKHATRCTSTYTQNTNKTNFNMPYTVSTFHTIAGCHTQFKSPKFFANQQHSTTKYKHTAIGKHKCTIITNSVCFTPEHSHTAITKHNHGITTQHHIIYHNVTPNNPASYP</sequence>
<dbReference type="AlphaFoldDB" id="K1QSV9"/>
<reference evidence="1" key="1">
    <citation type="journal article" date="2012" name="Nature">
        <title>The oyster genome reveals stress adaptation and complexity of shell formation.</title>
        <authorList>
            <person name="Zhang G."/>
            <person name="Fang X."/>
            <person name="Guo X."/>
            <person name="Li L."/>
            <person name="Luo R."/>
            <person name="Xu F."/>
            <person name="Yang P."/>
            <person name="Zhang L."/>
            <person name="Wang X."/>
            <person name="Qi H."/>
            <person name="Xiong Z."/>
            <person name="Que H."/>
            <person name="Xie Y."/>
            <person name="Holland P.W."/>
            <person name="Paps J."/>
            <person name="Zhu Y."/>
            <person name="Wu F."/>
            <person name="Chen Y."/>
            <person name="Wang J."/>
            <person name="Peng C."/>
            <person name="Meng J."/>
            <person name="Yang L."/>
            <person name="Liu J."/>
            <person name="Wen B."/>
            <person name="Zhang N."/>
            <person name="Huang Z."/>
            <person name="Zhu Q."/>
            <person name="Feng Y."/>
            <person name="Mount A."/>
            <person name="Hedgecock D."/>
            <person name="Xu Z."/>
            <person name="Liu Y."/>
            <person name="Domazet-Loso T."/>
            <person name="Du Y."/>
            <person name="Sun X."/>
            <person name="Zhang S."/>
            <person name="Liu B."/>
            <person name="Cheng P."/>
            <person name="Jiang X."/>
            <person name="Li J."/>
            <person name="Fan D."/>
            <person name="Wang W."/>
            <person name="Fu W."/>
            <person name="Wang T."/>
            <person name="Wang B."/>
            <person name="Zhang J."/>
            <person name="Peng Z."/>
            <person name="Li Y."/>
            <person name="Li N."/>
            <person name="Wang J."/>
            <person name="Chen M."/>
            <person name="He Y."/>
            <person name="Tan F."/>
            <person name="Song X."/>
            <person name="Zheng Q."/>
            <person name="Huang R."/>
            <person name="Yang H."/>
            <person name="Du X."/>
            <person name="Chen L."/>
            <person name="Yang M."/>
            <person name="Gaffney P.M."/>
            <person name="Wang S."/>
            <person name="Luo L."/>
            <person name="She Z."/>
            <person name="Ming Y."/>
            <person name="Huang W."/>
            <person name="Zhang S."/>
            <person name="Huang B."/>
            <person name="Zhang Y."/>
            <person name="Qu T."/>
            <person name="Ni P."/>
            <person name="Miao G."/>
            <person name="Wang J."/>
            <person name="Wang Q."/>
            <person name="Steinberg C.E."/>
            <person name="Wang H."/>
            <person name="Li N."/>
            <person name="Qian L."/>
            <person name="Zhang G."/>
            <person name="Li Y."/>
            <person name="Yang H."/>
            <person name="Liu X."/>
            <person name="Wang J."/>
            <person name="Yin Y."/>
            <person name="Wang J."/>
        </authorList>
    </citation>
    <scope>NUCLEOTIDE SEQUENCE [LARGE SCALE GENOMIC DNA]</scope>
    <source>
        <strain evidence="1">05x7-T-G4-1.051#20</strain>
    </source>
</reference>
<name>K1QSV9_MAGGI</name>
<evidence type="ECO:0000313" key="1">
    <source>
        <dbReference type="EMBL" id="EKC36728.1"/>
    </source>
</evidence>
<dbReference type="HOGENOM" id="CLU_1519333_0_0_1"/>
<accession>K1QSV9</accession>
<organism evidence="1">
    <name type="scientific">Magallana gigas</name>
    <name type="common">Pacific oyster</name>
    <name type="synonym">Crassostrea gigas</name>
    <dbReference type="NCBI Taxonomy" id="29159"/>
    <lineage>
        <taxon>Eukaryota</taxon>
        <taxon>Metazoa</taxon>
        <taxon>Spiralia</taxon>
        <taxon>Lophotrochozoa</taxon>
        <taxon>Mollusca</taxon>
        <taxon>Bivalvia</taxon>
        <taxon>Autobranchia</taxon>
        <taxon>Pteriomorphia</taxon>
        <taxon>Ostreida</taxon>
        <taxon>Ostreoidea</taxon>
        <taxon>Ostreidae</taxon>
        <taxon>Magallana</taxon>
    </lineage>
</organism>